<evidence type="ECO:0000256" key="6">
    <source>
        <dbReference type="ARBA" id="ARBA00022670"/>
    </source>
</evidence>
<dbReference type="InterPro" id="IPR011782">
    <property type="entry name" value="Pept_S1C_Do"/>
</dbReference>
<feature type="binding site" evidence="15">
    <location>
        <begin position="219"/>
        <end position="221"/>
    </location>
    <ligand>
        <name>substrate</name>
    </ligand>
</feature>
<accession>D8JQU7</accession>
<feature type="domain" description="PDZ" evidence="18">
    <location>
        <begin position="389"/>
        <end position="441"/>
    </location>
</feature>
<evidence type="ECO:0000256" key="2">
    <source>
        <dbReference type="ARBA" id="ARBA00004418"/>
    </source>
</evidence>
<keyword evidence="11" id="KW-0720">Serine protease</keyword>
<feature type="binding site" evidence="15">
    <location>
        <position position="147"/>
    </location>
    <ligand>
        <name>substrate</name>
    </ligand>
</feature>
<keyword evidence="10 19" id="KW-0378">Hydrolase</keyword>
<evidence type="ECO:0000256" key="13">
    <source>
        <dbReference type="ARBA" id="ARBA00032850"/>
    </source>
</evidence>
<evidence type="ECO:0000256" key="12">
    <source>
        <dbReference type="ARBA" id="ARBA00023016"/>
    </source>
</evidence>
<dbReference type="RefSeq" id="WP_013214318.1">
    <property type="nucleotide sequence ID" value="NC_014313.1"/>
</dbReference>
<dbReference type="GO" id="GO:0004252">
    <property type="term" value="F:serine-type endopeptidase activity"/>
    <property type="evidence" value="ECO:0007669"/>
    <property type="project" value="InterPro"/>
</dbReference>
<dbReference type="PROSITE" id="PS50106">
    <property type="entry name" value="PDZ"/>
    <property type="match status" value="2"/>
</dbReference>
<dbReference type="OrthoDB" id="7358927at2"/>
<reference evidence="20" key="1">
    <citation type="journal article" date="2011" name="J. Bacteriol.">
        <title>Genome sequences of eight morphologically diverse alphaproteobacteria.</title>
        <authorList>
            <consortium name="US DOE Joint Genome Institute"/>
            <person name="Brown P.J."/>
            <person name="Kysela D.T."/>
            <person name="Buechlein A."/>
            <person name="Hemmerich C."/>
            <person name="Brun Y.V."/>
        </authorList>
    </citation>
    <scope>NUCLEOTIDE SEQUENCE [LARGE SCALE GENOMIC DNA]</scope>
    <source>
        <strain evidence="20">ATCC 51888 / DSM 1869 / NCIB 11706 / TK 0415</strain>
    </source>
</reference>
<dbReference type="AlphaFoldDB" id="D8JQU7"/>
<evidence type="ECO:0000256" key="8">
    <source>
        <dbReference type="ARBA" id="ARBA00022737"/>
    </source>
</evidence>
<keyword evidence="8" id="KW-0677">Repeat</keyword>
<protein>
    <recommendedName>
        <fullName evidence="5">Probable periplasmic serine endoprotease DegP-like</fullName>
        <ecNumber evidence="4">3.4.21.107</ecNumber>
    </recommendedName>
    <alternativeName>
        <fullName evidence="13">Protease Do</fullName>
    </alternativeName>
</protein>
<dbReference type="CDD" id="cd10839">
    <property type="entry name" value="cpPDZ1_DegP-like"/>
    <property type="match status" value="1"/>
</dbReference>
<dbReference type="InterPro" id="IPR009003">
    <property type="entry name" value="Peptidase_S1_PA"/>
</dbReference>
<evidence type="ECO:0000256" key="14">
    <source>
        <dbReference type="PIRSR" id="PIRSR611782-1"/>
    </source>
</evidence>
<evidence type="ECO:0000256" key="1">
    <source>
        <dbReference type="ARBA" id="ARBA00001772"/>
    </source>
</evidence>
<comment type="catalytic activity">
    <reaction evidence="1">
        <text>Acts on substrates that are at least partially unfolded. The cleavage site P1 residue is normally between a pair of hydrophobic residues, such as Val-|-Val.</text>
        <dbReference type="EC" id="3.4.21.107"/>
    </reaction>
</comment>
<feature type="active site" description="Charge relay system" evidence="14">
    <location>
        <position position="221"/>
    </location>
</feature>
<organism evidence="19 20">
    <name type="scientific">Hyphomicrobium denitrificans (strain ATCC 51888 / DSM 1869 / NCIMB 11706 / TK 0415)</name>
    <dbReference type="NCBI Taxonomy" id="582899"/>
    <lineage>
        <taxon>Bacteria</taxon>
        <taxon>Pseudomonadati</taxon>
        <taxon>Pseudomonadota</taxon>
        <taxon>Alphaproteobacteria</taxon>
        <taxon>Hyphomicrobiales</taxon>
        <taxon>Hyphomicrobiaceae</taxon>
        <taxon>Hyphomicrobium</taxon>
    </lineage>
</organism>
<dbReference type="PANTHER" id="PTHR22939">
    <property type="entry name" value="SERINE PROTEASE FAMILY S1C HTRA-RELATED"/>
    <property type="match status" value="1"/>
</dbReference>
<feature type="region of interest" description="Disordered" evidence="16">
    <location>
        <begin position="365"/>
        <end position="390"/>
    </location>
</feature>
<keyword evidence="20" id="KW-1185">Reference proteome</keyword>
<dbReference type="eggNOG" id="COG0265">
    <property type="taxonomic scope" value="Bacteria"/>
</dbReference>
<dbReference type="InterPro" id="IPR001478">
    <property type="entry name" value="PDZ"/>
</dbReference>
<dbReference type="STRING" id="582899.Hden_0274"/>
<keyword evidence="7 17" id="KW-0732">Signal</keyword>
<keyword evidence="9" id="KW-0574">Periplasm</keyword>
<feature type="domain" description="PDZ" evidence="18">
    <location>
        <begin position="265"/>
        <end position="332"/>
    </location>
</feature>
<dbReference type="PROSITE" id="PS51257">
    <property type="entry name" value="PROKAR_LIPOPROTEIN"/>
    <property type="match status" value="1"/>
</dbReference>
<dbReference type="InterPro" id="IPR001940">
    <property type="entry name" value="Peptidase_S1C"/>
</dbReference>
<feature type="signal peptide" evidence="17">
    <location>
        <begin position="1"/>
        <end position="29"/>
    </location>
</feature>
<dbReference type="GO" id="GO:0042597">
    <property type="term" value="C:periplasmic space"/>
    <property type="evidence" value="ECO:0007669"/>
    <property type="project" value="UniProtKB-SubCell"/>
</dbReference>
<dbReference type="NCBIfam" id="TIGR02037">
    <property type="entry name" value="degP_htrA_DO"/>
    <property type="match status" value="1"/>
</dbReference>
<evidence type="ECO:0000259" key="18">
    <source>
        <dbReference type="PROSITE" id="PS50106"/>
    </source>
</evidence>
<proteinExistence type="inferred from homology"/>
<evidence type="ECO:0000256" key="9">
    <source>
        <dbReference type="ARBA" id="ARBA00022764"/>
    </source>
</evidence>
<evidence type="ECO:0000256" key="15">
    <source>
        <dbReference type="PIRSR" id="PIRSR611782-2"/>
    </source>
</evidence>
<dbReference type="SUPFAM" id="SSF50156">
    <property type="entry name" value="PDZ domain-like"/>
    <property type="match status" value="2"/>
</dbReference>
<keyword evidence="6 19" id="KW-0645">Protease</keyword>
<evidence type="ECO:0000256" key="17">
    <source>
        <dbReference type="SAM" id="SignalP"/>
    </source>
</evidence>
<dbReference type="EMBL" id="CP002083">
    <property type="protein sequence ID" value="ADJ22099.1"/>
    <property type="molecule type" value="Genomic_DNA"/>
</dbReference>
<dbReference type="SMART" id="SM00228">
    <property type="entry name" value="PDZ"/>
    <property type="match status" value="2"/>
</dbReference>
<evidence type="ECO:0000256" key="11">
    <source>
        <dbReference type="ARBA" id="ARBA00022825"/>
    </source>
</evidence>
<dbReference type="EC" id="3.4.21.107" evidence="4"/>
<feature type="active site" description="Charge relay system" evidence="14">
    <location>
        <position position="147"/>
    </location>
</feature>
<evidence type="ECO:0000256" key="16">
    <source>
        <dbReference type="SAM" id="MobiDB-lite"/>
    </source>
</evidence>
<keyword evidence="12" id="KW-0346">Stress response</keyword>
<feature type="binding site" evidence="15">
    <location>
        <position position="116"/>
    </location>
    <ligand>
        <name>substrate</name>
    </ligand>
</feature>
<evidence type="ECO:0000256" key="3">
    <source>
        <dbReference type="ARBA" id="ARBA00010541"/>
    </source>
</evidence>
<gene>
    <name evidence="19" type="ordered locus">Hden_0274</name>
</gene>
<evidence type="ECO:0000256" key="10">
    <source>
        <dbReference type="ARBA" id="ARBA00022801"/>
    </source>
</evidence>
<comment type="subcellular location">
    <subcellularLocation>
        <location evidence="2">Periplasm</location>
    </subcellularLocation>
</comment>
<dbReference type="KEGG" id="hdn:Hden_0274"/>
<dbReference type="SUPFAM" id="SSF50494">
    <property type="entry name" value="Trypsin-like serine proteases"/>
    <property type="match status" value="1"/>
</dbReference>
<evidence type="ECO:0000256" key="4">
    <source>
        <dbReference type="ARBA" id="ARBA00013035"/>
    </source>
</evidence>
<feature type="active site" description="Charge relay system" evidence="14">
    <location>
        <position position="116"/>
    </location>
</feature>
<comment type="similarity">
    <text evidence="3">Belongs to the peptidase S1C family.</text>
</comment>
<dbReference type="Pfam" id="PF13180">
    <property type="entry name" value="PDZ_2"/>
    <property type="match status" value="2"/>
</dbReference>
<dbReference type="Pfam" id="PF13365">
    <property type="entry name" value="Trypsin_2"/>
    <property type="match status" value="1"/>
</dbReference>
<dbReference type="PANTHER" id="PTHR22939:SF130">
    <property type="entry name" value="PERIPLASMIC SERINE ENDOPROTEASE DEGP-LIKE-RELATED"/>
    <property type="match status" value="1"/>
</dbReference>
<dbReference type="Gene3D" id="2.40.10.120">
    <property type="match status" value="1"/>
</dbReference>
<sequence length="487" mass="50815" precursor="true">MTGKISVLMPRLLLSAIMTMALFSCPAQAFQNGPASVAPVAKKLVDAVVNISTSQTVKGPSGVPLPKVPKGAPFEDFFDDFFNKRGGVPNSDRKISSLGSGFVIDGNEGLIVTNNHVIEGAEEIEINFHDGSKLKVDKVLGRDTKADLALLKVTPKKPLKDVKFGPSATLEVGDWVMAIGNPFGLGGSVSLGIISAKSRDINSGPYDDYLQTDAAINKGNSGGPLFNMDGEVIGVNTAIISPTGGSIGIGFAVPSDTVANVVDQLKQFGEVRRGWLGVKIQTVTDDIAETLGVPENSGALIAAVTPESPAAKAGLEAGDVILKFDNKDVTSMRGLPRIVAQAPIGKAADVELLRKGERKTLQVTVGRLDDGDDTDSDLKEQGSESPAPGSSIIGLKLSALTSELRRKYGLDDKIKGVVVESIDPQSAAAKKGIKAGDVIVEAAQEAVSDPGDVAASVDKVRKAGRKAVLFRVEDGKGDLRFVAVPIS</sequence>
<dbReference type="Gene3D" id="2.30.42.10">
    <property type="match status" value="2"/>
</dbReference>
<feature type="chain" id="PRO_5038373617" description="Probable periplasmic serine endoprotease DegP-like" evidence="17">
    <location>
        <begin position="30"/>
        <end position="487"/>
    </location>
</feature>
<name>D8JQU7_HYPDA</name>
<evidence type="ECO:0000313" key="20">
    <source>
        <dbReference type="Proteomes" id="UP000002033"/>
    </source>
</evidence>
<dbReference type="PRINTS" id="PR00834">
    <property type="entry name" value="PROTEASES2C"/>
</dbReference>
<evidence type="ECO:0000256" key="5">
    <source>
        <dbReference type="ARBA" id="ARBA00013958"/>
    </source>
</evidence>
<evidence type="ECO:0000313" key="19">
    <source>
        <dbReference type="EMBL" id="ADJ22099.1"/>
    </source>
</evidence>
<dbReference type="GO" id="GO:0006508">
    <property type="term" value="P:proteolysis"/>
    <property type="evidence" value="ECO:0007669"/>
    <property type="project" value="UniProtKB-KW"/>
</dbReference>
<dbReference type="HOGENOM" id="CLU_020120_1_0_5"/>
<dbReference type="InterPro" id="IPR036034">
    <property type="entry name" value="PDZ_sf"/>
</dbReference>
<dbReference type="Proteomes" id="UP000002033">
    <property type="component" value="Chromosome"/>
</dbReference>
<evidence type="ECO:0000256" key="7">
    <source>
        <dbReference type="ARBA" id="ARBA00022729"/>
    </source>
</evidence>